<dbReference type="Proteomes" id="UP001623348">
    <property type="component" value="Unassembled WGS sequence"/>
</dbReference>
<proteinExistence type="predicted"/>
<comment type="caution">
    <text evidence="2">The sequence shown here is derived from an EMBL/GenBank/DDBJ whole genome shotgun (WGS) entry which is preliminary data.</text>
</comment>
<keyword evidence="3" id="KW-1185">Reference proteome</keyword>
<evidence type="ECO:0000313" key="3">
    <source>
        <dbReference type="Proteomes" id="UP001623348"/>
    </source>
</evidence>
<evidence type="ECO:0000313" key="2">
    <source>
        <dbReference type="EMBL" id="GAB0199484.1"/>
    </source>
</evidence>
<name>A0ABC9XP60_GRUJA</name>
<organism evidence="2 3">
    <name type="scientific">Grus japonensis</name>
    <name type="common">Japanese crane</name>
    <name type="synonym">Red-crowned crane</name>
    <dbReference type="NCBI Taxonomy" id="30415"/>
    <lineage>
        <taxon>Eukaryota</taxon>
        <taxon>Metazoa</taxon>
        <taxon>Chordata</taxon>
        <taxon>Craniata</taxon>
        <taxon>Vertebrata</taxon>
        <taxon>Euteleostomi</taxon>
        <taxon>Archelosauria</taxon>
        <taxon>Archosauria</taxon>
        <taxon>Dinosauria</taxon>
        <taxon>Saurischia</taxon>
        <taxon>Theropoda</taxon>
        <taxon>Coelurosauria</taxon>
        <taxon>Aves</taxon>
        <taxon>Neognathae</taxon>
        <taxon>Neoaves</taxon>
        <taxon>Gruiformes</taxon>
        <taxon>Gruidae</taxon>
        <taxon>Grus</taxon>
    </lineage>
</organism>
<evidence type="ECO:0000256" key="1">
    <source>
        <dbReference type="SAM" id="MobiDB-lite"/>
    </source>
</evidence>
<gene>
    <name evidence="2" type="ORF">GRJ2_002413800</name>
</gene>
<dbReference type="EMBL" id="BAAFJT010000023">
    <property type="protein sequence ID" value="GAB0199484.1"/>
    <property type="molecule type" value="Genomic_DNA"/>
</dbReference>
<reference evidence="2 3" key="1">
    <citation type="submission" date="2024-06" db="EMBL/GenBank/DDBJ databases">
        <title>The draft genome of Grus japonensis, version 3.</title>
        <authorList>
            <person name="Nabeshima K."/>
            <person name="Suzuki S."/>
            <person name="Onuma M."/>
        </authorList>
    </citation>
    <scope>NUCLEOTIDE SEQUENCE [LARGE SCALE GENOMIC DNA]</scope>
    <source>
        <strain evidence="2 3">451A</strain>
    </source>
</reference>
<protein>
    <submittedName>
        <fullName evidence="2">SH3 domain-containing protein 21</fullName>
    </submittedName>
</protein>
<accession>A0ABC9XP60</accession>
<dbReference type="AlphaFoldDB" id="A0ABC9XP60"/>
<feature type="region of interest" description="Disordered" evidence="1">
    <location>
        <begin position="1"/>
        <end position="23"/>
    </location>
</feature>
<sequence>MEPAKLPPSKRMAPAPPVPAKAKPAPVLVSNVGQASGPPWSTEVPAVPRPEERLALEDLKAEVRSLHILVDLMRVQHLRDLEDMRLEICQERAKRQALQAEIERVKKVLPC</sequence>